<dbReference type="AlphaFoldDB" id="A0A9D1N893"/>
<proteinExistence type="inferred from homology"/>
<reference evidence="2" key="2">
    <citation type="journal article" date="2021" name="PeerJ">
        <title>Extensive microbial diversity within the chicken gut microbiome revealed by metagenomics and culture.</title>
        <authorList>
            <person name="Gilroy R."/>
            <person name="Ravi A."/>
            <person name="Getino M."/>
            <person name="Pursley I."/>
            <person name="Horton D.L."/>
            <person name="Alikhan N.F."/>
            <person name="Baker D."/>
            <person name="Gharbi K."/>
            <person name="Hall N."/>
            <person name="Watson M."/>
            <person name="Adriaenssens E.M."/>
            <person name="Foster-Nyarko E."/>
            <person name="Jarju S."/>
            <person name="Secka A."/>
            <person name="Antonio M."/>
            <person name="Oren A."/>
            <person name="Chaudhuri R.R."/>
            <person name="La Ragione R."/>
            <person name="Hildebrand F."/>
            <person name="Pallen M.J."/>
        </authorList>
    </citation>
    <scope>NUCLEOTIDE SEQUENCE</scope>
    <source>
        <strain evidence="2">10406</strain>
    </source>
</reference>
<sequence>MARDDRNDLSVFSDVIMTLASDAASEVEGVEVLRSGAHSKKSIRGGGVSVYFLPNDKVTVDLFVNIHYGYRVPAAVAEVQQKVKAEIENATRFRVHSVNVQVMSVIFPG</sequence>
<evidence type="ECO:0000313" key="3">
    <source>
        <dbReference type="Proteomes" id="UP000886857"/>
    </source>
</evidence>
<gene>
    <name evidence="2" type="ORF">IAC73_00610</name>
</gene>
<protein>
    <submittedName>
        <fullName evidence="2">Asp23/Gls24 family envelope stress response protein</fullName>
    </submittedName>
</protein>
<dbReference type="InterPro" id="IPR005531">
    <property type="entry name" value="Asp23"/>
</dbReference>
<comment type="caution">
    <text evidence="2">The sequence shown here is derived from an EMBL/GenBank/DDBJ whole genome shotgun (WGS) entry which is preliminary data.</text>
</comment>
<evidence type="ECO:0000313" key="2">
    <source>
        <dbReference type="EMBL" id="HIU98332.1"/>
    </source>
</evidence>
<comment type="similarity">
    <text evidence="1">Belongs to the asp23 family.</text>
</comment>
<reference evidence="2" key="1">
    <citation type="submission" date="2020-10" db="EMBL/GenBank/DDBJ databases">
        <authorList>
            <person name="Gilroy R."/>
        </authorList>
    </citation>
    <scope>NUCLEOTIDE SEQUENCE</scope>
    <source>
        <strain evidence="2">10406</strain>
    </source>
</reference>
<dbReference type="Pfam" id="PF03780">
    <property type="entry name" value="Asp23"/>
    <property type="match status" value="1"/>
</dbReference>
<dbReference type="PANTHER" id="PTHR34297">
    <property type="entry name" value="HYPOTHETICAL CYTOSOLIC PROTEIN-RELATED"/>
    <property type="match status" value="1"/>
</dbReference>
<accession>A0A9D1N893</accession>
<name>A0A9D1N893_9FIRM</name>
<dbReference type="Proteomes" id="UP000886857">
    <property type="component" value="Unassembled WGS sequence"/>
</dbReference>
<organism evidence="2 3">
    <name type="scientific">Candidatus Limadaptatus stercoripullorum</name>
    <dbReference type="NCBI Taxonomy" id="2840846"/>
    <lineage>
        <taxon>Bacteria</taxon>
        <taxon>Bacillati</taxon>
        <taxon>Bacillota</taxon>
        <taxon>Clostridia</taxon>
        <taxon>Eubacteriales</taxon>
        <taxon>Candidatus Limadaptatus</taxon>
    </lineage>
</organism>
<evidence type="ECO:0000256" key="1">
    <source>
        <dbReference type="ARBA" id="ARBA00005721"/>
    </source>
</evidence>
<dbReference type="PANTHER" id="PTHR34297:SF1">
    <property type="entry name" value="ASP23_GLS24 FAMILY ENVELOPE STRESS RESPONSE PROTEIN"/>
    <property type="match status" value="1"/>
</dbReference>
<dbReference type="EMBL" id="DVOE01000008">
    <property type="protein sequence ID" value="HIU98332.1"/>
    <property type="molecule type" value="Genomic_DNA"/>
</dbReference>